<keyword evidence="3" id="KW-0645">Protease</keyword>
<keyword evidence="2" id="KW-0812">Transmembrane</keyword>
<organism evidence="3 4">
    <name type="scientific">Actinomadura algeriensis</name>
    <dbReference type="NCBI Taxonomy" id="1679523"/>
    <lineage>
        <taxon>Bacteria</taxon>
        <taxon>Bacillati</taxon>
        <taxon>Actinomycetota</taxon>
        <taxon>Actinomycetes</taxon>
        <taxon>Streptosporangiales</taxon>
        <taxon>Thermomonosporaceae</taxon>
        <taxon>Actinomadura</taxon>
    </lineage>
</organism>
<dbReference type="RefSeq" id="WP_192762276.1">
    <property type="nucleotide sequence ID" value="NZ_JADBDZ010000001.1"/>
</dbReference>
<feature type="transmembrane region" description="Helical" evidence="2">
    <location>
        <begin position="37"/>
        <end position="59"/>
    </location>
</feature>
<comment type="caution">
    <text evidence="3">The sequence shown here is derived from an EMBL/GenBank/DDBJ whole genome shotgun (WGS) entry which is preliminary data.</text>
</comment>
<protein>
    <submittedName>
        <fullName evidence="3">Membrane protein implicated in regulation of membrane protease activity</fullName>
    </submittedName>
</protein>
<keyword evidence="2" id="KW-0472">Membrane</keyword>
<evidence type="ECO:0000256" key="1">
    <source>
        <dbReference type="SAM" id="MobiDB-lite"/>
    </source>
</evidence>
<keyword evidence="2" id="KW-1133">Transmembrane helix</keyword>
<feature type="transmembrane region" description="Helical" evidence="2">
    <location>
        <begin position="65"/>
        <end position="86"/>
    </location>
</feature>
<dbReference type="EMBL" id="JADBDZ010000001">
    <property type="protein sequence ID" value="MBE1536207.1"/>
    <property type="molecule type" value="Genomic_DNA"/>
</dbReference>
<evidence type="ECO:0000313" key="4">
    <source>
        <dbReference type="Proteomes" id="UP000627838"/>
    </source>
</evidence>
<proteinExistence type="predicted"/>
<keyword evidence="3" id="KW-0378">Hydrolase</keyword>
<gene>
    <name evidence="3" type="ORF">H4W34_006040</name>
</gene>
<dbReference type="GO" id="GO:0006508">
    <property type="term" value="P:proteolysis"/>
    <property type="evidence" value="ECO:0007669"/>
    <property type="project" value="UniProtKB-KW"/>
</dbReference>
<reference evidence="3 4" key="1">
    <citation type="submission" date="2020-10" db="EMBL/GenBank/DDBJ databases">
        <title>Sequencing the genomes of 1000 actinobacteria strains.</title>
        <authorList>
            <person name="Klenk H.-P."/>
        </authorList>
    </citation>
    <scope>NUCLEOTIDE SEQUENCE [LARGE SCALE GENOMIC DNA]</scope>
    <source>
        <strain evidence="3 4">DSM 46744</strain>
    </source>
</reference>
<feature type="region of interest" description="Disordered" evidence="1">
    <location>
        <begin position="88"/>
        <end position="138"/>
    </location>
</feature>
<dbReference type="GO" id="GO:0008233">
    <property type="term" value="F:peptidase activity"/>
    <property type="evidence" value="ECO:0007669"/>
    <property type="project" value="UniProtKB-KW"/>
</dbReference>
<accession>A0ABR9K059</accession>
<feature type="transmembrane region" description="Helical" evidence="2">
    <location>
        <begin position="6"/>
        <end position="25"/>
    </location>
</feature>
<evidence type="ECO:0000313" key="3">
    <source>
        <dbReference type="EMBL" id="MBE1536207.1"/>
    </source>
</evidence>
<dbReference type="Proteomes" id="UP000627838">
    <property type="component" value="Unassembled WGS sequence"/>
</dbReference>
<keyword evidence="4" id="KW-1185">Reference proteome</keyword>
<evidence type="ECO:0000256" key="2">
    <source>
        <dbReference type="SAM" id="Phobius"/>
    </source>
</evidence>
<name>A0ABR9K059_9ACTN</name>
<sequence length="150" mass="14902">MSETAIFAISLGVTLLGLVISWGVARRRGAATGVRGAALSLVPIGAALTGVTGFFVDLVFDPEKWAGVVVLGLAVVLYLASGAMLARRSGGRGKAGSGDAAGASGKTRGGEPGGRRAASGKAPKGEVGGAQGADPEMAEIERILRDRGIS</sequence>